<gene>
    <name evidence="4" type="ORF">ATL45_0499</name>
    <name evidence="5" type="ORF">SAMN05421805_111172</name>
</gene>
<evidence type="ECO:0000313" key="7">
    <source>
        <dbReference type="Proteomes" id="UP000270697"/>
    </source>
</evidence>
<dbReference type="OrthoDB" id="9768323at2"/>
<feature type="domain" description="Hydantoinase/oxoprolinase N-terminal" evidence="2">
    <location>
        <begin position="17"/>
        <end position="186"/>
    </location>
</feature>
<dbReference type="Pfam" id="PF01968">
    <property type="entry name" value="Hydantoinase_A"/>
    <property type="match status" value="1"/>
</dbReference>
<dbReference type="InterPro" id="IPR049517">
    <property type="entry name" value="ACX-like_C"/>
</dbReference>
<dbReference type="InterPro" id="IPR002821">
    <property type="entry name" value="Hydantoinase_A"/>
</dbReference>
<dbReference type="GO" id="GO:0005829">
    <property type="term" value="C:cytosol"/>
    <property type="evidence" value="ECO:0007669"/>
    <property type="project" value="TreeGrafter"/>
</dbReference>
<organism evidence="5 6">
    <name type="scientific">Saccharopolyspora antimicrobica</name>
    <dbReference type="NCBI Taxonomy" id="455193"/>
    <lineage>
        <taxon>Bacteria</taxon>
        <taxon>Bacillati</taxon>
        <taxon>Actinomycetota</taxon>
        <taxon>Actinomycetes</taxon>
        <taxon>Pseudonocardiales</taxon>
        <taxon>Pseudonocardiaceae</taxon>
        <taxon>Saccharopolyspora</taxon>
    </lineage>
</organism>
<dbReference type="STRING" id="455193.SAMN05421805_111172"/>
<evidence type="ECO:0000313" key="6">
    <source>
        <dbReference type="Proteomes" id="UP000199398"/>
    </source>
</evidence>
<keyword evidence="7" id="KW-1185">Reference proteome</keyword>
<protein>
    <submittedName>
        <fullName evidence="5">N-methylhydantoinase A</fullName>
    </submittedName>
</protein>
<dbReference type="Proteomes" id="UP000199398">
    <property type="component" value="Unassembled WGS sequence"/>
</dbReference>
<dbReference type="InterPro" id="IPR008040">
    <property type="entry name" value="Hydant_A_N"/>
</dbReference>
<reference evidence="5 6" key="1">
    <citation type="submission" date="2016-10" db="EMBL/GenBank/DDBJ databases">
        <authorList>
            <person name="de Groot N.N."/>
        </authorList>
    </citation>
    <scope>NUCLEOTIDE SEQUENCE [LARGE SCALE GENOMIC DNA]</scope>
    <source>
        <strain evidence="5 6">CPCC 201259</strain>
    </source>
</reference>
<accession>A0A1I5FP85</accession>
<evidence type="ECO:0000313" key="4">
    <source>
        <dbReference type="EMBL" id="RKT82254.1"/>
    </source>
</evidence>
<dbReference type="EMBL" id="RBXX01000002">
    <property type="protein sequence ID" value="RKT82254.1"/>
    <property type="molecule type" value="Genomic_DNA"/>
</dbReference>
<evidence type="ECO:0000313" key="5">
    <source>
        <dbReference type="EMBL" id="SFO25587.1"/>
    </source>
</evidence>
<evidence type="ECO:0000259" key="2">
    <source>
        <dbReference type="Pfam" id="PF05378"/>
    </source>
</evidence>
<dbReference type="EMBL" id="FOUP01000011">
    <property type="protein sequence ID" value="SFO25587.1"/>
    <property type="molecule type" value="Genomic_DNA"/>
</dbReference>
<proteinExistence type="predicted"/>
<dbReference type="PANTHER" id="PTHR11365:SF23">
    <property type="entry name" value="HYPOTHETICAL 5-OXOPROLINASE (EUROFUNG)-RELATED"/>
    <property type="match status" value="1"/>
</dbReference>
<dbReference type="AlphaFoldDB" id="A0A1I5FP85"/>
<dbReference type="InterPro" id="IPR043129">
    <property type="entry name" value="ATPase_NBD"/>
</dbReference>
<dbReference type="InterPro" id="IPR045079">
    <property type="entry name" value="Oxoprolinase-like"/>
</dbReference>
<dbReference type="Proteomes" id="UP000270697">
    <property type="component" value="Unassembled WGS sequence"/>
</dbReference>
<dbReference type="PANTHER" id="PTHR11365">
    <property type="entry name" value="5-OXOPROLINASE RELATED"/>
    <property type="match status" value="1"/>
</dbReference>
<name>A0A1I5FP85_9PSEU</name>
<feature type="domain" description="Hydantoinase A/oxoprolinase" evidence="1">
    <location>
        <begin position="206"/>
        <end position="479"/>
    </location>
</feature>
<evidence type="ECO:0000259" key="3">
    <source>
        <dbReference type="Pfam" id="PF19278"/>
    </source>
</evidence>
<dbReference type="Pfam" id="PF05378">
    <property type="entry name" value="Hydant_A_N"/>
    <property type="match status" value="1"/>
</dbReference>
<dbReference type="GO" id="GO:0006749">
    <property type="term" value="P:glutathione metabolic process"/>
    <property type="evidence" value="ECO:0007669"/>
    <property type="project" value="TreeGrafter"/>
</dbReference>
<reference evidence="4 7" key="2">
    <citation type="submission" date="2018-10" db="EMBL/GenBank/DDBJ databases">
        <title>Sequencing the genomes of 1000 actinobacteria strains.</title>
        <authorList>
            <person name="Klenk H.-P."/>
        </authorList>
    </citation>
    <scope>NUCLEOTIDE SEQUENCE [LARGE SCALE GENOMIC DNA]</scope>
    <source>
        <strain evidence="4 7">DSM 45119</strain>
    </source>
</reference>
<dbReference type="Pfam" id="PF19278">
    <property type="entry name" value="Hydant_A_C"/>
    <property type="match status" value="1"/>
</dbReference>
<feature type="domain" description="Acetophenone carboxylase-like C-terminal" evidence="3">
    <location>
        <begin position="481"/>
        <end position="648"/>
    </location>
</feature>
<evidence type="ECO:0000259" key="1">
    <source>
        <dbReference type="Pfam" id="PF01968"/>
    </source>
</evidence>
<dbReference type="SUPFAM" id="SSF53067">
    <property type="entry name" value="Actin-like ATPase domain"/>
    <property type="match status" value="1"/>
</dbReference>
<dbReference type="GO" id="GO:0017168">
    <property type="term" value="F:5-oxoprolinase (ATP-hydrolyzing) activity"/>
    <property type="evidence" value="ECO:0007669"/>
    <property type="project" value="TreeGrafter"/>
</dbReference>
<sequence>MMASGVVMSDEVEACAGVDVGGTFTDVVLRAPGRRPKAVKVPTTPGDPAEGVRRGVRESLPDGTLRLLPHGSTTATNAVLERKVARTAFVTTAGFTDVLQIARQNRPALYDLSVTKPEPLVPRELVVAVEERMGPDGEPVIALTDAEVERVVAAVRRLEPESIAVSLLFSYACDDHERRLCAALAEVGVPITRSSALLPEFREFERASTCVLNAAIEPVMHRYLSGLVSRLPGPVITVMTSGGGTAGVDFAATAPVHTLLSGPAAGVVAAGAVARSAGFDDAIAFDMGGTSTDVCLIRGGHPEVSTGSEIAGLPFRTPAVGIHTVGAGGGSIAWVDAGGALRVGPRSAGADPGPACYGAGGREPTVTDAHCALGHLDPARELGGGLRLDAEAARRALAELPEPASGVLAVVRATMARALRKVSTERGVDPAGLALVAYGGAGPLHATALARELGCPAVVVPPAPGVLSALGLLLAPPRFEASRTVLADAGDDLSQTWSELAEEAWRELEKQGVTTDISLSKVADMRYAGQSHELRVDVDDETGTAELLHAAHREAYGYEIRDERVEVVTVRVVAQGEPVLAAPPGDWEQGSPEREHDREIGIGDQVVRARVVARAALRPGDEITGPALVEQPDTTTLLGDGEAAVVDDAENLVVRLS</sequence>